<sequence>MTHSKTLEEGMINIEEARKLWIETVYFSDKKDIPMFSKR</sequence>
<protein>
    <submittedName>
        <fullName evidence="1">Uncharacterized protein</fullName>
    </submittedName>
</protein>
<proteinExistence type="predicted"/>
<dbReference type="Proteomes" id="UP000004047">
    <property type="component" value="Unassembled WGS sequence"/>
</dbReference>
<dbReference type="AlphaFoldDB" id="I4ITJ5"/>
<name>I4ITJ5_MICAE</name>
<comment type="caution">
    <text evidence="1">The sequence shown here is derived from an EMBL/GenBank/DDBJ whole genome shotgun (WGS) entry which is preliminary data.</text>
</comment>
<evidence type="ECO:0000313" key="1">
    <source>
        <dbReference type="EMBL" id="CCI37619.1"/>
    </source>
</evidence>
<organism evidence="1 2">
    <name type="scientific">Microcystis aeruginosa PCC 9701</name>
    <dbReference type="NCBI Taxonomy" id="721123"/>
    <lineage>
        <taxon>Bacteria</taxon>
        <taxon>Bacillati</taxon>
        <taxon>Cyanobacteriota</taxon>
        <taxon>Cyanophyceae</taxon>
        <taxon>Oscillatoriophycideae</taxon>
        <taxon>Chroococcales</taxon>
        <taxon>Microcystaceae</taxon>
        <taxon>Microcystis</taxon>
    </lineage>
</organism>
<dbReference type="HOGENOM" id="CLU_3312785_0_0_3"/>
<evidence type="ECO:0000313" key="2">
    <source>
        <dbReference type="Proteomes" id="UP000004047"/>
    </source>
</evidence>
<gene>
    <name evidence="1" type="ORF">MICAK_340022</name>
</gene>
<dbReference type="EMBL" id="CAIQ01000268">
    <property type="protein sequence ID" value="CCI37619.1"/>
    <property type="molecule type" value="Genomic_DNA"/>
</dbReference>
<accession>I4ITJ5</accession>
<reference evidence="1 2" key="1">
    <citation type="submission" date="2012-04" db="EMBL/GenBank/DDBJ databases">
        <authorList>
            <person name="Genoscope - CEA"/>
        </authorList>
    </citation>
    <scope>NUCLEOTIDE SEQUENCE [LARGE SCALE GENOMIC DNA]</scope>
    <source>
        <strain evidence="1 2">9701</strain>
    </source>
</reference>